<organism evidence="1 2">
    <name type="scientific">Zingiber officinale</name>
    <name type="common">Ginger</name>
    <name type="synonym">Amomum zingiber</name>
    <dbReference type="NCBI Taxonomy" id="94328"/>
    <lineage>
        <taxon>Eukaryota</taxon>
        <taxon>Viridiplantae</taxon>
        <taxon>Streptophyta</taxon>
        <taxon>Embryophyta</taxon>
        <taxon>Tracheophyta</taxon>
        <taxon>Spermatophyta</taxon>
        <taxon>Magnoliopsida</taxon>
        <taxon>Liliopsida</taxon>
        <taxon>Zingiberales</taxon>
        <taxon>Zingiberaceae</taxon>
        <taxon>Zingiber</taxon>
    </lineage>
</organism>
<dbReference type="InterPro" id="IPR016197">
    <property type="entry name" value="Chromo-like_dom_sf"/>
</dbReference>
<dbReference type="SUPFAM" id="SSF54160">
    <property type="entry name" value="Chromo domain-like"/>
    <property type="match status" value="1"/>
</dbReference>
<name>A0A8J5H668_ZINOF</name>
<keyword evidence="2" id="KW-1185">Reference proteome</keyword>
<dbReference type="InterPro" id="IPR012337">
    <property type="entry name" value="RNaseH-like_sf"/>
</dbReference>
<reference evidence="1 2" key="1">
    <citation type="submission" date="2020-08" db="EMBL/GenBank/DDBJ databases">
        <title>Plant Genome Project.</title>
        <authorList>
            <person name="Zhang R.-G."/>
        </authorList>
    </citation>
    <scope>NUCLEOTIDE SEQUENCE [LARGE SCALE GENOMIC DNA]</scope>
    <source>
        <tissue evidence="1">Rhizome</tissue>
    </source>
</reference>
<dbReference type="AlphaFoldDB" id="A0A8J5H668"/>
<evidence type="ECO:0000313" key="1">
    <source>
        <dbReference type="EMBL" id="KAG6521169.1"/>
    </source>
</evidence>
<comment type="caution">
    <text evidence="1">The sequence shown here is derived from an EMBL/GenBank/DDBJ whole genome shotgun (WGS) entry which is preliminary data.</text>
</comment>
<protein>
    <submittedName>
        <fullName evidence="1">Uncharacterized protein</fullName>
    </submittedName>
</protein>
<evidence type="ECO:0000313" key="2">
    <source>
        <dbReference type="Proteomes" id="UP000734854"/>
    </source>
</evidence>
<dbReference type="SUPFAM" id="SSF53098">
    <property type="entry name" value="Ribonuclease H-like"/>
    <property type="match status" value="1"/>
</dbReference>
<dbReference type="GO" id="GO:0003676">
    <property type="term" value="F:nucleic acid binding"/>
    <property type="evidence" value="ECO:0007669"/>
    <property type="project" value="InterPro"/>
</dbReference>
<accession>A0A8J5H668</accession>
<gene>
    <name evidence="1" type="ORF">ZIOFF_018235</name>
</gene>
<dbReference type="PANTHER" id="PTHR45835">
    <property type="entry name" value="YALI0A06105P"/>
    <property type="match status" value="1"/>
</dbReference>
<proteinExistence type="predicted"/>
<dbReference type="Proteomes" id="UP000734854">
    <property type="component" value="Unassembled WGS sequence"/>
</dbReference>
<dbReference type="InterPro" id="IPR036397">
    <property type="entry name" value="RNaseH_sf"/>
</dbReference>
<dbReference type="EMBL" id="JACMSC010000005">
    <property type="protein sequence ID" value="KAG6521169.1"/>
    <property type="molecule type" value="Genomic_DNA"/>
</dbReference>
<dbReference type="Gene3D" id="3.30.420.10">
    <property type="entry name" value="Ribonuclease H-like superfamily/Ribonuclease H"/>
    <property type="match status" value="1"/>
</dbReference>
<sequence length="195" mass="22891">MDFGGSWEDHLPLVEFAYNNSFHSAIQMAPFEALYGRPCRTPVLWDEVGEAQLLGPQRVQHDAKLVRTIRRRMLEAQDRQKSYADRRRRPLEFSVGDHVFLRVSPTKGVKRFGFRGKLAPRYVPDPTHVLADIPIPVQPDITYEEVPVRILNRKERQLRNKTIRLVKVGWQHHSDEEATWELEDTIRARYPHLFT</sequence>
<dbReference type="PANTHER" id="PTHR45835:SF99">
    <property type="entry name" value="CHROMO DOMAIN-CONTAINING PROTEIN-RELATED"/>
    <property type="match status" value="1"/>
</dbReference>